<keyword evidence="2" id="KW-1185">Reference proteome</keyword>
<accession>A0A103YCP6</accession>
<evidence type="ECO:0000313" key="1">
    <source>
        <dbReference type="EMBL" id="KVI06664.1"/>
    </source>
</evidence>
<dbReference type="AlphaFoldDB" id="A0A103YCP6"/>
<proteinExistence type="predicted"/>
<dbReference type="Gramene" id="KVI06664">
    <property type="protein sequence ID" value="KVI06664"/>
    <property type="gene ID" value="Ccrd_014988"/>
</dbReference>
<comment type="caution">
    <text evidence="1">The sequence shown here is derived from an EMBL/GenBank/DDBJ whole genome shotgun (WGS) entry which is preliminary data.</text>
</comment>
<sequence length="69" mass="7659">MISPYSSILRTHYTNAASVHFLQGMAEASDLLGGGFARRKIWRGKTLRLHFAATDESLPPPYSSAFVNF</sequence>
<dbReference type="EMBL" id="LEKV01001771">
    <property type="protein sequence ID" value="KVI06664.1"/>
    <property type="molecule type" value="Genomic_DNA"/>
</dbReference>
<name>A0A103YCP6_CYNCS</name>
<reference evidence="1 2" key="1">
    <citation type="journal article" date="2016" name="Sci. Rep.">
        <title>The genome sequence of the outbreeding globe artichoke constructed de novo incorporating a phase-aware low-pass sequencing strategy of F1 progeny.</title>
        <authorList>
            <person name="Scaglione D."/>
            <person name="Reyes-Chin-Wo S."/>
            <person name="Acquadro A."/>
            <person name="Froenicke L."/>
            <person name="Portis E."/>
            <person name="Beitel C."/>
            <person name="Tirone M."/>
            <person name="Mauro R."/>
            <person name="Lo Monaco A."/>
            <person name="Mauromicale G."/>
            <person name="Faccioli P."/>
            <person name="Cattivelli L."/>
            <person name="Rieseberg L."/>
            <person name="Michelmore R."/>
            <person name="Lanteri S."/>
        </authorList>
    </citation>
    <scope>NUCLEOTIDE SEQUENCE [LARGE SCALE GENOMIC DNA]</scope>
    <source>
        <strain evidence="1">2C</strain>
    </source>
</reference>
<organism evidence="1 2">
    <name type="scientific">Cynara cardunculus var. scolymus</name>
    <name type="common">Globe artichoke</name>
    <name type="synonym">Cynara scolymus</name>
    <dbReference type="NCBI Taxonomy" id="59895"/>
    <lineage>
        <taxon>Eukaryota</taxon>
        <taxon>Viridiplantae</taxon>
        <taxon>Streptophyta</taxon>
        <taxon>Embryophyta</taxon>
        <taxon>Tracheophyta</taxon>
        <taxon>Spermatophyta</taxon>
        <taxon>Magnoliopsida</taxon>
        <taxon>eudicotyledons</taxon>
        <taxon>Gunneridae</taxon>
        <taxon>Pentapetalae</taxon>
        <taxon>asterids</taxon>
        <taxon>campanulids</taxon>
        <taxon>Asterales</taxon>
        <taxon>Asteraceae</taxon>
        <taxon>Carduoideae</taxon>
        <taxon>Cardueae</taxon>
        <taxon>Carduinae</taxon>
        <taxon>Cynara</taxon>
    </lineage>
</organism>
<evidence type="ECO:0000313" key="2">
    <source>
        <dbReference type="Proteomes" id="UP000243975"/>
    </source>
</evidence>
<protein>
    <submittedName>
        <fullName evidence="1">Uncharacterized protein</fullName>
    </submittedName>
</protein>
<gene>
    <name evidence="1" type="ORF">Ccrd_014988</name>
</gene>
<dbReference type="Proteomes" id="UP000243975">
    <property type="component" value="Unassembled WGS sequence"/>
</dbReference>